<keyword evidence="1" id="KW-0472">Membrane</keyword>
<dbReference type="OrthoDB" id="7632202at2"/>
<feature type="transmembrane region" description="Helical" evidence="1">
    <location>
        <begin position="6"/>
        <end position="26"/>
    </location>
</feature>
<name>A0A3M0M0N5_9RHOB</name>
<protein>
    <submittedName>
        <fullName evidence="2">Uncharacterized protein</fullName>
    </submittedName>
</protein>
<dbReference type="EMBL" id="QOKZ01000013">
    <property type="protein sequence ID" value="RMC31206.1"/>
    <property type="molecule type" value="Genomic_DNA"/>
</dbReference>
<feature type="transmembrane region" description="Helical" evidence="1">
    <location>
        <begin position="67"/>
        <end position="90"/>
    </location>
</feature>
<dbReference type="Proteomes" id="UP000273516">
    <property type="component" value="Unassembled WGS sequence"/>
</dbReference>
<evidence type="ECO:0000313" key="3">
    <source>
        <dbReference type="Proteomes" id="UP000273516"/>
    </source>
</evidence>
<dbReference type="RefSeq" id="WP_122114306.1">
    <property type="nucleotide sequence ID" value="NZ_QOKZ01000013.1"/>
</dbReference>
<proteinExistence type="predicted"/>
<reference evidence="2 3" key="1">
    <citation type="submission" date="2018-07" db="EMBL/GenBank/DDBJ databases">
        <authorList>
            <person name="Zhang Y."/>
            <person name="Wang L."/>
            <person name="Ma S."/>
        </authorList>
    </citation>
    <scope>NUCLEOTIDE SEQUENCE [LARGE SCALE GENOMIC DNA]</scope>
    <source>
        <strain evidence="2 3">4-2</strain>
    </source>
</reference>
<keyword evidence="3" id="KW-1185">Reference proteome</keyword>
<keyword evidence="1" id="KW-1133">Transmembrane helix</keyword>
<organism evidence="2 3">
    <name type="scientific">Paracoccus alkanivorans</name>
    <dbReference type="NCBI Taxonomy" id="2116655"/>
    <lineage>
        <taxon>Bacteria</taxon>
        <taxon>Pseudomonadati</taxon>
        <taxon>Pseudomonadota</taxon>
        <taxon>Alphaproteobacteria</taxon>
        <taxon>Rhodobacterales</taxon>
        <taxon>Paracoccaceae</taxon>
        <taxon>Paracoccus</taxon>
    </lineage>
</organism>
<accession>A0A3M0M0N5</accession>
<gene>
    <name evidence="2" type="ORF">C9E81_20930</name>
</gene>
<sequence length="93" mass="11272">MIKFFRLIVIVLAVEALFFVLLRIYIRSLRYEKLERIWDERHPDWAGDNPARDEFVRKSMVGFERSLKVRLTWAVFIIPTLAIMGIVYWVNWQ</sequence>
<keyword evidence="1" id="KW-0812">Transmembrane</keyword>
<evidence type="ECO:0000256" key="1">
    <source>
        <dbReference type="SAM" id="Phobius"/>
    </source>
</evidence>
<dbReference type="AlphaFoldDB" id="A0A3M0M0N5"/>
<comment type="caution">
    <text evidence="2">The sequence shown here is derived from an EMBL/GenBank/DDBJ whole genome shotgun (WGS) entry which is preliminary data.</text>
</comment>
<evidence type="ECO:0000313" key="2">
    <source>
        <dbReference type="EMBL" id="RMC31206.1"/>
    </source>
</evidence>